<evidence type="ECO:0000313" key="1">
    <source>
        <dbReference type="EMBL" id="BBP45618.1"/>
    </source>
</evidence>
<accession>A0A6F8PUD7</accession>
<dbReference type="RefSeq" id="WP_243830887.1">
    <property type="nucleotide sequence ID" value="NZ_AP021889.1"/>
</dbReference>
<sequence>MEALMQLRLGMKVTFEGRYGQVFGIVTKINRKTVIVLDEDGAKQYKVAPVLLRPLHEAS</sequence>
<gene>
    <name evidence="1" type="ORF">THMIRHAS_09910</name>
</gene>
<evidence type="ECO:0000313" key="2">
    <source>
        <dbReference type="Proteomes" id="UP000501726"/>
    </source>
</evidence>
<dbReference type="KEGG" id="tse:THMIRHAS_09910"/>
<dbReference type="AlphaFoldDB" id="A0A6F8PUD7"/>
<dbReference type="Proteomes" id="UP000501726">
    <property type="component" value="Chromosome"/>
</dbReference>
<keyword evidence="2" id="KW-1185">Reference proteome</keyword>
<proteinExistence type="predicted"/>
<dbReference type="EMBL" id="AP021889">
    <property type="protein sequence ID" value="BBP45618.1"/>
    <property type="molecule type" value="Genomic_DNA"/>
</dbReference>
<protein>
    <recommendedName>
        <fullName evidence="3">KOW domain-containing protein</fullName>
    </recommendedName>
</protein>
<reference evidence="2" key="1">
    <citation type="submission" date="2019-11" db="EMBL/GenBank/DDBJ databases">
        <title>Isolation and characterization of two novel species in the genus Thiomicrorhabdus.</title>
        <authorList>
            <person name="Mochizuki J."/>
            <person name="Kojima H."/>
            <person name="Fukui M."/>
        </authorList>
    </citation>
    <scope>NUCLEOTIDE SEQUENCE [LARGE SCALE GENOMIC DNA]</scope>
    <source>
        <strain evidence="2">aks77</strain>
    </source>
</reference>
<name>A0A6F8PUD7_9GAMM</name>
<organism evidence="1 2">
    <name type="scientific">Thiosulfatimonas sediminis</name>
    <dbReference type="NCBI Taxonomy" id="2675054"/>
    <lineage>
        <taxon>Bacteria</taxon>
        <taxon>Pseudomonadati</taxon>
        <taxon>Pseudomonadota</taxon>
        <taxon>Gammaproteobacteria</taxon>
        <taxon>Thiotrichales</taxon>
        <taxon>Piscirickettsiaceae</taxon>
        <taxon>Thiosulfatimonas</taxon>
    </lineage>
</organism>
<evidence type="ECO:0008006" key="3">
    <source>
        <dbReference type="Google" id="ProtNLM"/>
    </source>
</evidence>